<accession>A0A196SFL1</accession>
<organism evidence="7 8">
    <name type="scientific">Blastocystis sp. subtype 1 (strain ATCC 50177 / NandII)</name>
    <dbReference type="NCBI Taxonomy" id="478820"/>
    <lineage>
        <taxon>Eukaryota</taxon>
        <taxon>Sar</taxon>
        <taxon>Stramenopiles</taxon>
        <taxon>Bigyra</taxon>
        <taxon>Opalozoa</taxon>
        <taxon>Opalinata</taxon>
        <taxon>Blastocystidae</taxon>
        <taxon>Blastocystis</taxon>
    </lineage>
</organism>
<evidence type="ECO:0000256" key="1">
    <source>
        <dbReference type="ARBA" id="ARBA00022723"/>
    </source>
</evidence>
<dbReference type="SUPFAM" id="SSF57850">
    <property type="entry name" value="RING/U-box"/>
    <property type="match status" value="1"/>
</dbReference>
<dbReference type="InterPro" id="IPR013083">
    <property type="entry name" value="Znf_RING/FYVE/PHD"/>
</dbReference>
<dbReference type="InterPro" id="IPR001841">
    <property type="entry name" value="Znf_RING"/>
</dbReference>
<keyword evidence="2" id="KW-0677">Repeat</keyword>
<dbReference type="Proteomes" id="UP000078348">
    <property type="component" value="Unassembled WGS sequence"/>
</dbReference>
<dbReference type="EMBL" id="LXWW01000118">
    <property type="protein sequence ID" value="OAO15798.1"/>
    <property type="molecule type" value="Genomic_DNA"/>
</dbReference>
<dbReference type="PANTHER" id="PTHR23084">
    <property type="entry name" value="PHOSPHATIDYLINOSITOL-4-PHOSPHATE 5-KINASE RELATED"/>
    <property type="match status" value="1"/>
</dbReference>
<evidence type="ECO:0000313" key="8">
    <source>
        <dbReference type="Proteomes" id="UP000078348"/>
    </source>
</evidence>
<keyword evidence="8" id="KW-1185">Reference proteome</keyword>
<dbReference type="STRING" id="478820.A0A196SFL1"/>
<evidence type="ECO:0000256" key="5">
    <source>
        <dbReference type="PROSITE-ProRule" id="PRU00175"/>
    </source>
</evidence>
<reference evidence="7 8" key="1">
    <citation type="submission" date="2016-05" db="EMBL/GenBank/DDBJ databases">
        <title>Nuclear genome of Blastocystis sp. subtype 1 NandII.</title>
        <authorList>
            <person name="Gentekaki E."/>
            <person name="Curtis B."/>
            <person name="Stairs C."/>
            <person name="Eme L."/>
            <person name="Herman E."/>
            <person name="Klimes V."/>
            <person name="Arias M.C."/>
            <person name="Elias M."/>
            <person name="Hilliou F."/>
            <person name="Klute M."/>
            <person name="Malik S.-B."/>
            <person name="Pightling A."/>
            <person name="Rachubinski R."/>
            <person name="Salas D."/>
            <person name="Schlacht A."/>
            <person name="Suga H."/>
            <person name="Archibald J."/>
            <person name="Ball S.G."/>
            <person name="Clark G."/>
            <person name="Dacks J."/>
            <person name="Van Der Giezen M."/>
            <person name="Tsaousis A."/>
            <person name="Roger A."/>
        </authorList>
    </citation>
    <scope>NUCLEOTIDE SEQUENCE [LARGE SCALE GENOMIC DNA]</scope>
    <source>
        <strain evidence="8">ATCC 50177 / NandII</strain>
    </source>
</reference>
<dbReference type="Gene3D" id="3.30.40.10">
    <property type="entry name" value="Zinc/RING finger domain, C3HC4 (zinc finger)"/>
    <property type="match status" value="1"/>
</dbReference>
<protein>
    <submittedName>
        <fullName evidence="7">RING-finger domain containing protein</fullName>
    </submittedName>
</protein>
<evidence type="ECO:0000259" key="6">
    <source>
        <dbReference type="PROSITE" id="PS50089"/>
    </source>
</evidence>
<dbReference type="InterPro" id="IPR032675">
    <property type="entry name" value="LRR_dom_sf"/>
</dbReference>
<dbReference type="SUPFAM" id="SSF82185">
    <property type="entry name" value="Histone H3 K4-specific methyltransferase SET7/9 N-terminal domain"/>
    <property type="match status" value="1"/>
</dbReference>
<evidence type="ECO:0000313" key="7">
    <source>
        <dbReference type="EMBL" id="OAO15798.1"/>
    </source>
</evidence>
<gene>
    <name evidence="7" type="ORF">AV274_2513</name>
</gene>
<evidence type="ECO:0000256" key="2">
    <source>
        <dbReference type="ARBA" id="ARBA00022737"/>
    </source>
</evidence>
<dbReference type="SMART" id="SM00698">
    <property type="entry name" value="MORN"/>
    <property type="match status" value="2"/>
</dbReference>
<dbReference type="AlphaFoldDB" id="A0A196SFL1"/>
<dbReference type="OrthoDB" id="270720at2759"/>
<proteinExistence type="predicted"/>
<feature type="domain" description="RING-type" evidence="6">
    <location>
        <begin position="27"/>
        <end position="63"/>
    </location>
</feature>
<sequence>MHLYKREFCQRILKKFIDSSRKSDGKCENCHDANRSVYTSENCPHRVCFQCIENEQKRCPICKKECANLISDDNMRIILNNLIIMSPNDTIRNKRLYCFLTDEMRKFILLMNVINRFPIKDCLTLFYILDVIDMDSFRSCLTLIPDSAFSSKLQSLSILEHLRPIIMHLCCTSRILFAPAVNSLLTQDGELLSLQDAEEEIPVIAAESFDEPMDASDETPAKIEEDKFGSACSSYSDSMCSCVELPANDKTDASDSSTDLSLSNKMNVSDSAELNLPEKAKVAPTPELVLETTHDGMQNNYIVYTQQVVTVHGKTVVLYFAIVCDERYTYLGWFYSLPAISGYGYSFHSDGSYYKGSFDEGKKTNYGEFYYDNGSHYEGFWLDNLKHGKGRFFFNPNLYYSGLWKENKMISCELQHTDSLRNDIQHVYSFITSHNDYIFFKQAQINVTDLDPDLLLSLVQSSCGAFFFNKQHNLIEEMNINALPDTTADVTLSLTKFFSIIPSFPNLHYVSLSNLPIEVLSLPDHSLNNILILYIIDSPKLKKIEVGNKCLKSLDTFRISGLPLLTSLFIGDESFDDECARARIVSSKEEALTSRLDCKYKNKSLVLHALPALFTIHFGKYSCTSIYSFNLSNLPSLSVVFFGSSAFKTSKFLYLDSLPSLVMFEAEDSCFENGDLHASTLPKLNRMKVGENSFRNTTRLNLNNLPSLVEFSCESLAFSHTELGNVTGLTELESVKFGSASFLRNATVFFSNLPKLKSIVFGSQSFFSILTAHFIDLPALRTIVLQTKSLYYMKTLILTSLPSIQIISIDTPSKESEPFEDLRNIIYSEVKSECLEQIGVYCCNTYMVP</sequence>
<keyword evidence="1" id="KW-0479">Metal-binding</keyword>
<keyword evidence="4" id="KW-0862">Zinc</keyword>
<dbReference type="PROSITE" id="PS50089">
    <property type="entry name" value="ZF_RING_2"/>
    <property type="match status" value="1"/>
</dbReference>
<dbReference type="GO" id="GO:0008270">
    <property type="term" value="F:zinc ion binding"/>
    <property type="evidence" value="ECO:0007669"/>
    <property type="project" value="UniProtKB-KW"/>
</dbReference>
<keyword evidence="3 5" id="KW-0863">Zinc-finger</keyword>
<comment type="caution">
    <text evidence="7">The sequence shown here is derived from an EMBL/GenBank/DDBJ whole genome shotgun (WGS) entry which is preliminary data.</text>
</comment>
<dbReference type="Gene3D" id="3.80.10.10">
    <property type="entry name" value="Ribonuclease Inhibitor"/>
    <property type="match status" value="1"/>
</dbReference>
<name>A0A196SFL1_BLAHN</name>
<dbReference type="PROSITE" id="PS00518">
    <property type="entry name" value="ZF_RING_1"/>
    <property type="match status" value="1"/>
</dbReference>
<evidence type="ECO:0000256" key="4">
    <source>
        <dbReference type="ARBA" id="ARBA00022833"/>
    </source>
</evidence>
<dbReference type="Gene3D" id="2.20.110.10">
    <property type="entry name" value="Histone H3 K4-specific methyltransferase SET7/9 N-terminal domain"/>
    <property type="match status" value="1"/>
</dbReference>
<dbReference type="PANTHER" id="PTHR23084:SF263">
    <property type="entry name" value="MORN REPEAT-CONTAINING PROTEIN 1"/>
    <property type="match status" value="1"/>
</dbReference>
<dbReference type="SUPFAM" id="SSF52058">
    <property type="entry name" value="L domain-like"/>
    <property type="match status" value="1"/>
</dbReference>
<dbReference type="InterPro" id="IPR017907">
    <property type="entry name" value="Znf_RING_CS"/>
</dbReference>
<evidence type="ECO:0000256" key="3">
    <source>
        <dbReference type="ARBA" id="ARBA00022771"/>
    </source>
</evidence>
<dbReference type="InterPro" id="IPR003409">
    <property type="entry name" value="MORN"/>
</dbReference>